<feature type="region of interest" description="Disordered" evidence="5">
    <location>
        <begin position="588"/>
        <end position="617"/>
    </location>
</feature>
<protein>
    <recommendedName>
        <fullName evidence="7">Major facilitator superfamily (MFS) profile domain-containing protein</fullName>
    </recommendedName>
</protein>
<dbReference type="GO" id="GO:0022857">
    <property type="term" value="F:transmembrane transporter activity"/>
    <property type="evidence" value="ECO:0007669"/>
    <property type="project" value="InterPro"/>
</dbReference>
<feature type="compositionally biased region" description="Low complexity" evidence="5">
    <location>
        <begin position="606"/>
        <end position="617"/>
    </location>
</feature>
<evidence type="ECO:0000256" key="1">
    <source>
        <dbReference type="ARBA" id="ARBA00004141"/>
    </source>
</evidence>
<gene>
    <name evidence="8" type="ORF">JX265_000157</name>
</gene>
<dbReference type="InterPro" id="IPR036259">
    <property type="entry name" value="MFS_trans_sf"/>
</dbReference>
<dbReference type="InterPro" id="IPR011701">
    <property type="entry name" value="MFS"/>
</dbReference>
<dbReference type="EMBL" id="JAFIMR010000001">
    <property type="protein sequence ID" value="KAI1881331.1"/>
    <property type="molecule type" value="Genomic_DNA"/>
</dbReference>
<organism evidence="8 9">
    <name type="scientific">Neoarthrinium moseri</name>
    <dbReference type="NCBI Taxonomy" id="1658444"/>
    <lineage>
        <taxon>Eukaryota</taxon>
        <taxon>Fungi</taxon>
        <taxon>Dikarya</taxon>
        <taxon>Ascomycota</taxon>
        <taxon>Pezizomycotina</taxon>
        <taxon>Sordariomycetes</taxon>
        <taxon>Xylariomycetidae</taxon>
        <taxon>Amphisphaeriales</taxon>
        <taxon>Apiosporaceae</taxon>
        <taxon>Neoarthrinium</taxon>
    </lineage>
</organism>
<dbReference type="Pfam" id="PF07690">
    <property type="entry name" value="MFS_1"/>
    <property type="match status" value="1"/>
</dbReference>
<evidence type="ECO:0000259" key="7">
    <source>
        <dbReference type="PROSITE" id="PS50850"/>
    </source>
</evidence>
<feature type="transmembrane region" description="Helical" evidence="6">
    <location>
        <begin position="136"/>
        <end position="158"/>
    </location>
</feature>
<feature type="transmembrane region" description="Helical" evidence="6">
    <location>
        <begin position="69"/>
        <end position="88"/>
    </location>
</feature>
<evidence type="ECO:0000256" key="5">
    <source>
        <dbReference type="SAM" id="MobiDB-lite"/>
    </source>
</evidence>
<feature type="transmembrane region" description="Helical" evidence="6">
    <location>
        <begin position="410"/>
        <end position="433"/>
    </location>
</feature>
<dbReference type="AlphaFoldDB" id="A0A9P9WY97"/>
<feature type="region of interest" description="Disordered" evidence="5">
    <location>
        <begin position="1"/>
        <end position="49"/>
    </location>
</feature>
<dbReference type="InterPro" id="IPR020846">
    <property type="entry name" value="MFS_dom"/>
</dbReference>
<keyword evidence="4 6" id="KW-0472">Membrane</keyword>
<name>A0A9P9WY97_9PEZI</name>
<feature type="domain" description="Major facilitator superfamily (MFS) profile" evidence="7">
    <location>
        <begin position="68"/>
        <end position="577"/>
    </location>
</feature>
<evidence type="ECO:0000256" key="6">
    <source>
        <dbReference type="SAM" id="Phobius"/>
    </source>
</evidence>
<feature type="compositionally biased region" description="Basic and acidic residues" evidence="5">
    <location>
        <begin position="38"/>
        <end position="49"/>
    </location>
</feature>
<dbReference type="PANTHER" id="PTHR23507:SF40">
    <property type="entry name" value="TETRACYCLINE-EFFLUX TRANSPORTER"/>
    <property type="match status" value="1"/>
</dbReference>
<dbReference type="GO" id="GO:0016020">
    <property type="term" value="C:membrane"/>
    <property type="evidence" value="ECO:0007669"/>
    <property type="project" value="UniProtKB-SubCell"/>
</dbReference>
<evidence type="ECO:0000256" key="2">
    <source>
        <dbReference type="ARBA" id="ARBA00022692"/>
    </source>
</evidence>
<evidence type="ECO:0000313" key="9">
    <source>
        <dbReference type="Proteomes" id="UP000829685"/>
    </source>
</evidence>
<feature type="transmembrane region" description="Helical" evidence="6">
    <location>
        <begin position="239"/>
        <end position="259"/>
    </location>
</feature>
<dbReference type="PROSITE" id="PS50850">
    <property type="entry name" value="MFS"/>
    <property type="match status" value="1"/>
</dbReference>
<evidence type="ECO:0000256" key="3">
    <source>
        <dbReference type="ARBA" id="ARBA00022989"/>
    </source>
</evidence>
<dbReference type="SUPFAM" id="SSF103473">
    <property type="entry name" value="MFS general substrate transporter"/>
    <property type="match status" value="1"/>
</dbReference>
<keyword evidence="9" id="KW-1185">Reference proteome</keyword>
<accession>A0A9P9WY97</accession>
<comment type="subcellular location">
    <subcellularLocation>
        <location evidence="1">Membrane</location>
        <topology evidence="1">Multi-pass membrane protein</topology>
    </subcellularLocation>
</comment>
<dbReference type="Gene3D" id="1.20.1250.20">
    <property type="entry name" value="MFS general substrate transporter like domains"/>
    <property type="match status" value="1"/>
</dbReference>
<dbReference type="PANTHER" id="PTHR23507">
    <property type="entry name" value="ZGC:174356"/>
    <property type="match status" value="1"/>
</dbReference>
<evidence type="ECO:0000313" key="8">
    <source>
        <dbReference type="EMBL" id="KAI1881331.1"/>
    </source>
</evidence>
<comment type="caution">
    <text evidence="8">The sequence shown here is derived from an EMBL/GenBank/DDBJ whole genome shotgun (WGS) entry which is preliminary data.</text>
</comment>
<feature type="transmembrane region" description="Helical" evidence="6">
    <location>
        <begin position="550"/>
        <end position="572"/>
    </location>
</feature>
<keyword evidence="2 6" id="KW-0812">Transmembrane</keyword>
<dbReference type="Proteomes" id="UP000829685">
    <property type="component" value="Unassembled WGS sequence"/>
</dbReference>
<feature type="transmembrane region" description="Helical" evidence="6">
    <location>
        <begin position="520"/>
        <end position="544"/>
    </location>
</feature>
<keyword evidence="3 6" id="KW-1133">Transmembrane helix</keyword>
<feature type="transmembrane region" description="Helical" evidence="6">
    <location>
        <begin position="372"/>
        <end position="398"/>
    </location>
</feature>
<feature type="transmembrane region" description="Helical" evidence="6">
    <location>
        <begin position="170"/>
        <end position="191"/>
    </location>
</feature>
<feature type="transmembrane region" description="Helical" evidence="6">
    <location>
        <begin position="487"/>
        <end position="508"/>
    </location>
</feature>
<feature type="transmembrane region" description="Helical" evidence="6">
    <location>
        <begin position="265"/>
        <end position="287"/>
    </location>
</feature>
<proteinExistence type="predicted"/>
<evidence type="ECO:0000256" key="4">
    <source>
        <dbReference type="ARBA" id="ARBA00023136"/>
    </source>
</evidence>
<feature type="transmembrane region" description="Helical" evidence="6">
    <location>
        <begin position="197"/>
        <end position="219"/>
    </location>
</feature>
<reference evidence="8" key="1">
    <citation type="submission" date="2021-03" db="EMBL/GenBank/DDBJ databases">
        <title>Revisited historic fungal species revealed as producer of novel bioactive compounds through whole genome sequencing and comparative genomics.</title>
        <authorList>
            <person name="Vignolle G.A."/>
            <person name="Hochenegger N."/>
            <person name="Mach R.L."/>
            <person name="Mach-Aigner A.R."/>
            <person name="Javad Rahimi M."/>
            <person name="Salim K.A."/>
            <person name="Chan C.M."/>
            <person name="Lim L.B.L."/>
            <person name="Cai F."/>
            <person name="Druzhinina I.S."/>
            <person name="U'Ren J.M."/>
            <person name="Derntl C."/>
        </authorList>
    </citation>
    <scope>NUCLEOTIDE SEQUENCE</scope>
    <source>
        <strain evidence="8">TUCIM 5799</strain>
    </source>
</reference>
<sequence length="617" mass="67011">MTTESQPGKGGGGQIIMVDAEETGSNPGEGSPLLGAGADRDDSEGRGSDRSWIGYEDFEHLTWWRRPSVYWLIGPYFLFTLAFGGVIVPKLNLIVDLVCRNYFADQTLKDPAFTFSPVVLGGDNPQCNIPAVQKNVATFTLTLSMLIGVLSALTAPKLGALSDRYGRTRLLTIASCGGVLNEIVTILAAKYPDVIDYHWILLGAFFDGVTGSFTAGNILGSSYASDCTPPSKRGVTIGYLHACLFTGLALGPLLAGYFVKWTGSLLSIFYVTLGCHIFFILFILFITPESLSKKRQMLAREKYQNEQESLAERMRSHLPRVMGGWVGPNAAGYISEHGPDWLPALLSANPLAPLKILAPGGRANKSLRRNMIILALIDAVILSAAMGSGTVTILYVEYIFNWGNFEASRFVSLISFIRVIVLLGIFPLINYWFRLRPMQRQRRESGIIVAEKNEGADEIDIWLLRLSLASDTVGILGYVLVRKEELFVMFGIITAFGGLGGPVIQSATTKHVPAEQVGSLLGAIGLLHALGRVFSPVLFNGIYAATVETFPQAFFVLLTSLFGLAMIASLFLRPHLFLKDEAYEPVPAGGPNPESVAVSDEETVTEAEVASEALPRV</sequence>